<evidence type="ECO:0000313" key="8">
    <source>
        <dbReference type="EMBL" id="MBO0664056.1"/>
    </source>
</evidence>
<evidence type="ECO:0000259" key="7">
    <source>
        <dbReference type="Pfam" id="PF01171"/>
    </source>
</evidence>
<evidence type="ECO:0000256" key="5">
    <source>
        <dbReference type="ARBA" id="ARBA00048539"/>
    </source>
</evidence>
<dbReference type="GO" id="GO:0005737">
    <property type="term" value="C:cytoplasm"/>
    <property type="evidence" value="ECO:0007669"/>
    <property type="project" value="UniProtKB-SubCell"/>
</dbReference>
<dbReference type="Proteomes" id="UP000664122">
    <property type="component" value="Unassembled WGS sequence"/>
</dbReference>
<accession>A0A939JY53</accession>
<evidence type="ECO:0000313" key="9">
    <source>
        <dbReference type="Proteomes" id="UP000664122"/>
    </source>
</evidence>
<dbReference type="InterPro" id="IPR012795">
    <property type="entry name" value="tRNA_Ile_lys_synt_N"/>
</dbReference>
<comment type="caution">
    <text evidence="8">The sequence shown here is derived from an EMBL/GenBank/DDBJ whole genome shotgun (WGS) entry which is preliminary data.</text>
</comment>
<feature type="domain" description="tRNA(Ile)-lysidine/2-thiocytidine synthase N-terminal" evidence="7">
    <location>
        <begin position="12"/>
        <end position="194"/>
    </location>
</feature>
<comment type="similarity">
    <text evidence="6">Belongs to the tRNA(Ile)-lysidine synthase family.</text>
</comment>
<name>A0A939JY53_9HYPH</name>
<dbReference type="Pfam" id="PF01171">
    <property type="entry name" value="ATP_bind_3"/>
    <property type="match status" value="1"/>
</dbReference>
<dbReference type="AlphaFoldDB" id="A0A939JY53"/>
<dbReference type="HAMAP" id="MF_01161">
    <property type="entry name" value="tRNA_Ile_lys_synt"/>
    <property type="match status" value="1"/>
</dbReference>
<keyword evidence="4 6" id="KW-0067">ATP-binding</keyword>
<dbReference type="Gene3D" id="3.40.50.620">
    <property type="entry name" value="HUPs"/>
    <property type="match status" value="1"/>
</dbReference>
<dbReference type="NCBIfam" id="TIGR02432">
    <property type="entry name" value="lysidine_TilS_N"/>
    <property type="match status" value="1"/>
</dbReference>
<dbReference type="InterPro" id="IPR011063">
    <property type="entry name" value="TilS/TtcA_N"/>
</dbReference>
<keyword evidence="3 6" id="KW-0547">Nucleotide-binding</keyword>
<keyword evidence="6" id="KW-0963">Cytoplasm</keyword>
<comment type="domain">
    <text evidence="6">The N-terminal region contains the highly conserved SGGXDS motif, predicted to be a P-loop motif involved in ATP binding.</text>
</comment>
<sequence length="453" mass="47932">MARVSSGSSAGIVLAVSGGPDSLALMRVADIYRRHVGACAPAIAIATVDHHLRPESTNEAAFVAALAARWGFHHTTLHWQGFDGAGNLSAKAREARYALLRDHARIHGAGLILTAHHRGDDIETHGLAVARGAGLGGRAGMRALRWLAPDIGLGRPFLAFEKSALAAVVAAAGLQPIDDPTNRDLRYDRARIRQRLAQDPARRAALARRLSRSKAARERGEAALAALLRSLEADGRLRYETDGAITLDRTVLSTLSRRCAAHLISRAIVAAAGGDTPPAGPAVAAILDWLLAGNPTPLQRSLGGALLACDNGRLTLMREFGRSGIPPVFLATSVPLGAGARIAAMEDCDLRGSVAPDQTKLQGRVLPMAWPVSFDGRFVVDVGPWRTHAGARIVALGSLKRGNARDRCRPVVIDAAGTPLAAEALIARRLGLKAAPLVMRSLTRHLLLRDLPV</sequence>
<gene>
    <name evidence="6 8" type="primary">tilS</name>
    <name evidence="8" type="ORF">J1C48_15870</name>
</gene>
<keyword evidence="9" id="KW-1185">Reference proteome</keyword>
<evidence type="ECO:0000256" key="1">
    <source>
        <dbReference type="ARBA" id="ARBA00022598"/>
    </source>
</evidence>
<comment type="catalytic activity">
    <reaction evidence="5 6">
        <text>cytidine(34) in tRNA(Ile2) + L-lysine + ATP = lysidine(34) in tRNA(Ile2) + AMP + diphosphate + H(+)</text>
        <dbReference type="Rhea" id="RHEA:43744"/>
        <dbReference type="Rhea" id="RHEA-COMP:10625"/>
        <dbReference type="Rhea" id="RHEA-COMP:10670"/>
        <dbReference type="ChEBI" id="CHEBI:15378"/>
        <dbReference type="ChEBI" id="CHEBI:30616"/>
        <dbReference type="ChEBI" id="CHEBI:32551"/>
        <dbReference type="ChEBI" id="CHEBI:33019"/>
        <dbReference type="ChEBI" id="CHEBI:82748"/>
        <dbReference type="ChEBI" id="CHEBI:83665"/>
        <dbReference type="ChEBI" id="CHEBI:456215"/>
        <dbReference type="EC" id="6.3.4.19"/>
    </reaction>
</comment>
<feature type="binding site" evidence="6">
    <location>
        <begin position="17"/>
        <end position="22"/>
    </location>
    <ligand>
        <name>ATP</name>
        <dbReference type="ChEBI" id="CHEBI:30616"/>
    </ligand>
</feature>
<organism evidence="8 9">
    <name type="scientific">Jiella flava</name>
    <dbReference type="NCBI Taxonomy" id="2816857"/>
    <lineage>
        <taxon>Bacteria</taxon>
        <taxon>Pseudomonadati</taxon>
        <taxon>Pseudomonadota</taxon>
        <taxon>Alphaproteobacteria</taxon>
        <taxon>Hyphomicrobiales</taxon>
        <taxon>Aurantimonadaceae</taxon>
        <taxon>Jiella</taxon>
    </lineage>
</organism>
<comment type="subcellular location">
    <subcellularLocation>
        <location evidence="6">Cytoplasm</location>
    </subcellularLocation>
</comment>
<dbReference type="GO" id="GO:0005524">
    <property type="term" value="F:ATP binding"/>
    <property type="evidence" value="ECO:0007669"/>
    <property type="project" value="UniProtKB-UniRule"/>
</dbReference>
<dbReference type="PANTHER" id="PTHR43033">
    <property type="entry name" value="TRNA(ILE)-LYSIDINE SYNTHASE-RELATED"/>
    <property type="match status" value="1"/>
</dbReference>
<evidence type="ECO:0000256" key="3">
    <source>
        <dbReference type="ARBA" id="ARBA00022741"/>
    </source>
</evidence>
<keyword evidence="1 6" id="KW-0436">Ligase</keyword>
<reference evidence="8" key="1">
    <citation type="submission" date="2021-03" db="EMBL/GenBank/DDBJ databases">
        <title>Whole genome sequence of Jiella sp. CQZ9-1.</title>
        <authorList>
            <person name="Tuo L."/>
        </authorList>
    </citation>
    <scope>NUCLEOTIDE SEQUENCE</scope>
    <source>
        <strain evidence="8">CQZ9-1</strain>
    </source>
</reference>
<evidence type="ECO:0000256" key="4">
    <source>
        <dbReference type="ARBA" id="ARBA00022840"/>
    </source>
</evidence>
<dbReference type="EC" id="6.3.4.19" evidence="6"/>
<dbReference type="CDD" id="cd01992">
    <property type="entry name" value="TilS_N"/>
    <property type="match status" value="1"/>
</dbReference>
<protein>
    <recommendedName>
        <fullName evidence="6">tRNA(Ile)-lysidine synthase</fullName>
        <ecNumber evidence="6">6.3.4.19</ecNumber>
    </recommendedName>
    <alternativeName>
        <fullName evidence="6">tRNA(Ile)-2-lysyl-cytidine synthase</fullName>
    </alternativeName>
    <alternativeName>
        <fullName evidence="6">tRNA(Ile)-lysidine synthetase</fullName>
    </alternativeName>
</protein>
<keyword evidence="2 6" id="KW-0819">tRNA processing</keyword>
<proteinExistence type="inferred from homology"/>
<evidence type="ECO:0000256" key="6">
    <source>
        <dbReference type="HAMAP-Rule" id="MF_01161"/>
    </source>
</evidence>
<dbReference type="GO" id="GO:0006400">
    <property type="term" value="P:tRNA modification"/>
    <property type="evidence" value="ECO:0007669"/>
    <property type="project" value="UniProtKB-UniRule"/>
</dbReference>
<evidence type="ECO:0000256" key="2">
    <source>
        <dbReference type="ARBA" id="ARBA00022694"/>
    </source>
</evidence>
<dbReference type="RefSeq" id="WP_207258972.1">
    <property type="nucleotide sequence ID" value="NZ_JAFMPP010000015.1"/>
</dbReference>
<dbReference type="SUPFAM" id="SSF52402">
    <property type="entry name" value="Adenine nucleotide alpha hydrolases-like"/>
    <property type="match status" value="1"/>
</dbReference>
<dbReference type="InterPro" id="IPR012094">
    <property type="entry name" value="tRNA_Ile_lys_synt"/>
</dbReference>
<comment type="function">
    <text evidence="6">Ligates lysine onto the cytidine present at position 34 of the AUA codon-specific tRNA(Ile) that contains the anticodon CAU, in an ATP-dependent manner. Cytidine is converted to lysidine, thus changing the amino acid specificity of the tRNA from methionine to isoleucine.</text>
</comment>
<dbReference type="EMBL" id="JAFMPP010000015">
    <property type="protein sequence ID" value="MBO0664056.1"/>
    <property type="molecule type" value="Genomic_DNA"/>
</dbReference>
<dbReference type="InterPro" id="IPR014729">
    <property type="entry name" value="Rossmann-like_a/b/a_fold"/>
</dbReference>
<dbReference type="GO" id="GO:0032267">
    <property type="term" value="F:tRNA(Ile)-lysidine synthase activity"/>
    <property type="evidence" value="ECO:0007669"/>
    <property type="project" value="UniProtKB-EC"/>
</dbReference>
<dbReference type="PANTHER" id="PTHR43033:SF1">
    <property type="entry name" value="TRNA(ILE)-LYSIDINE SYNTHASE-RELATED"/>
    <property type="match status" value="1"/>
</dbReference>